<dbReference type="EMBL" id="KN819472">
    <property type="protein sequence ID" value="KIJ09352.1"/>
    <property type="molecule type" value="Genomic_DNA"/>
</dbReference>
<reference evidence="2 3" key="1">
    <citation type="submission" date="2014-06" db="EMBL/GenBank/DDBJ databases">
        <authorList>
            <consortium name="DOE Joint Genome Institute"/>
            <person name="Kuo A."/>
            <person name="Kohler A."/>
            <person name="Nagy L.G."/>
            <person name="Floudas D."/>
            <person name="Copeland A."/>
            <person name="Barry K.W."/>
            <person name="Cichocki N."/>
            <person name="Veneault-Fourrey C."/>
            <person name="LaButti K."/>
            <person name="Lindquist E.A."/>
            <person name="Lipzen A."/>
            <person name="Lundell T."/>
            <person name="Morin E."/>
            <person name="Murat C."/>
            <person name="Sun H."/>
            <person name="Tunlid A."/>
            <person name="Henrissat B."/>
            <person name="Grigoriev I.V."/>
            <person name="Hibbett D.S."/>
            <person name="Martin F."/>
            <person name="Nordberg H.P."/>
            <person name="Cantor M.N."/>
            <person name="Hua S.X."/>
        </authorList>
    </citation>
    <scope>NUCLEOTIDE SEQUENCE [LARGE SCALE GENOMIC DNA]</scope>
    <source>
        <strain evidence="2 3">ATCC 200175</strain>
    </source>
</reference>
<dbReference type="HOGENOM" id="CLU_2441482_0_0_1"/>
<reference evidence="3" key="2">
    <citation type="submission" date="2015-01" db="EMBL/GenBank/DDBJ databases">
        <title>Evolutionary Origins and Diversification of the Mycorrhizal Mutualists.</title>
        <authorList>
            <consortium name="DOE Joint Genome Institute"/>
            <consortium name="Mycorrhizal Genomics Consortium"/>
            <person name="Kohler A."/>
            <person name="Kuo A."/>
            <person name="Nagy L.G."/>
            <person name="Floudas D."/>
            <person name="Copeland A."/>
            <person name="Barry K.W."/>
            <person name="Cichocki N."/>
            <person name="Veneault-Fourrey C."/>
            <person name="LaButti K."/>
            <person name="Lindquist E.A."/>
            <person name="Lipzen A."/>
            <person name="Lundell T."/>
            <person name="Morin E."/>
            <person name="Murat C."/>
            <person name="Riley R."/>
            <person name="Ohm R."/>
            <person name="Sun H."/>
            <person name="Tunlid A."/>
            <person name="Henrissat B."/>
            <person name="Grigoriev I.V."/>
            <person name="Hibbett D.S."/>
            <person name="Martin F."/>
        </authorList>
    </citation>
    <scope>NUCLEOTIDE SEQUENCE [LARGE SCALE GENOMIC DNA]</scope>
    <source>
        <strain evidence="3">ATCC 200175</strain>
    </source>
</reference>
<feature type="compositionally biased region" description="Polar residues" evidence="1">
    <location>
        <begin position="45"/>
        <end position="62"/>
    </location>
</feature>
<organism evidence="2 3">
    <name type="scientific">Paxillus involutus ATCC 200175</name>
    <dbReference type="NCBI Taxonomy" id="664439"/>
    <lineage>
        <taxon>Eukaryota</taxon>
        <taxon>Fungi</taxon>
        <taxon>Dikarya</taxon>
        <taxon>Basidiomycota</taxon>
        <taxon>Agaricomycotina</taxon>
        <taxon>Agaricomycetes</taxon>
        <taxon>Agaricomycetidae</taxon>
        <taxon>Boletales</taxon>
        <taxon>Paxilineae</taxon>
        <taxon>Paxillaceae</taxon>
        <taxon>Paxillus</taxon>
    </lineage>
</organism>
<evidence type="ECO:0000256" key="1">
    <source>
        <dbReference type="SAM" id="MobiDB-lite"/>
    </source>
</evidence>
<accession>A0A0C9TND8</accession>
<proteinExistence type="predicted"/>
<protein>
    <submittedName>
        <fullName evidence="2">Unplaced genomic scaffold PAXINscaffold_150, whole genome shotgun sequence</fullName>
    </submittedName>
</protein>
<feature type="compositionally biased region" description="Basic residues" evidence="1">
    <location>
        <begin position="80"/>
        <end position="90"/>
    </location>
</feature>
<keyword evidence="3" id="KW-1185">Reference proteome</keyword>
<dbReference type="Proteomes" id="UP000053647">
    <property type="component" value="Unassembled WGS sequence"/>
</dbReference>
<dbReference type="AlphaFoldDB" id="A0A0C9TND8"/>
<name>A0A0C9TND8_PAXIN</name>
<gene>
    <name evidence="2" type="ORF">PAXINDRAFT_17560</name>
</gene>
<sequence>MHYASSHTPLLILLMRVGDAPPPISKERRGRWWRSASQGDPPAFSNASPERCPSSTQFNSDSIEAEERAKEQKRRDKAEKKRTRRKRRKN</sequence>
<evidence type="ECO:0000313" key="3">
    <source>
        <dbReference type="Proteomes" id="UP000053647"/>
    </source>
</evidence>
<evidence type="ECO:0000313" key="2">
    <source>
        <dbReference type="EMBL" id="KIJ09352.1"/>
    </source>
</evidence>
<feature type="region of interest" description="Disordered" evidence="1">
    <location>
        <begin position="19"/>
        <end position="90"/>
    </location>
</feature>
<feature type="compositionally biased region" description="Basic and acidic residues" evidence="1">
    <location>
        <begin position="65"/>
        <end position="79"/>
    </location>
</feature>